<proteinExistence type="predicted"/>
<organism evidence="1 2">
    <name type="scientific">Aliarcobacter vitoriensis</name>
    <dbReference type="NCBI Taxonomy" id="2011099"/>
    <lineage>
        <taxon>Bacteria</taxon>
        <taxon>Pseudomonadati</taxon>
        <taxon>Campylobacterota</taxon>
        <taxon>Epsilonproteobacteria</taxon>
        <taxon>Campylobacterales</taxon>
        <taxon>Arcobacteraceae</taxon>
        <taxon>Aliarcobacter</taxon>
    </lineage>
</organism>
<sequence>MIKTEDIIKMASYFTIIAHSPGRLRVRVNPKITKEASNITLDDIQNLPNKINGIKEIKINKIIASVTILYNPDIFSPKLWEDLIKSENLDELTVLINNLAKEVI</sequence>
<dbReference type="Proteomes" id="UP000252669">
    <property type="component" value="Unassembled WGS sequence"/>
</dbReference>
<evidence type="ECO:0000313" key="1">
    <source>
        <dbReference type="EMBL" id="RBQ29619.1"/>
    </source>
</evidence>
<comment type="caution">
    <text evidence="1">The sequence shown here is derived from an EMBL/GenBank/DDBJ whole genome shotgun (WGS) entry which is preliminary data.</text>
</comment>
<gene>
    <name evidence="1" type="ORF">CRU91_03195</name>
</gene>
<protein>
    <submittedName>
        <fullName evidence="1">Uncharacterized protein</fullName>
    </submittedName>
</protein>
<reference evidence="1 2" key="1">
    <citation type="submission" date="2017-10" db="EMBL/GenBank/DDBJ databases">
        <title>Genomics of the genus Arcobacter.</title>
        <authorList>
            <person name="Perez-Cataluna A."/>
            <person name="Figueras M.J."/>
        </authorList>
    </citation>
    <scope>NUCLEOTIDE SEQUENCE [LARGE SCALE GENOMIC DNA]</scope>
    <source>
        <strain evidence="1 2">CECT 9230</strain>
    </source>
</reference>
<dbReference type="RefSeq" id="WP_113893323.1">
    <property type="nucleotide sequence ID" value="NZ_JANJGA010000007.1"/>
</dbReference>
<name>A0A366MVV9_9BACT</name>
<dbReference type="EMBL" id="PDKB01000004">
    <property type="protein sequence ID" value="RBQ29619.1"/>
    <property type="molecule type" value="Genomic_DNA"/>
</dbReference>
<dbReference type="OrthoDB" id="5357650at2"/>
<accession>A0A366MVV9</accession>
<dbReference type="AlphaFoldDB" id="A0A366MVV9"/>
<keyword evidence="2" id="KW-1185">Reference proteome</keyword>
<evidence type="ECO:0000313" key="2">
    <source>
        <dbReference type="Proteomes" id="UP000252669"/>
    </source>
</evidence>